<keyword evidence="1" id="KW-0732">Signal</keyword>
<name>A0A6B0UNV8_IXORI</name>
<evidence type="ECO:0000256" key="1">
    <source>
        <dbReference type="SAM" id="SignalP"/>
    </source>
</evidence>
<dbReference type="EMBL" id="GIFC01009309">
    <property type="protein sequence ID" value="MXU91392.1"/>
    <property type="molecule type" value="Transcribed_RNA"/>
</dbReference>
<protein>
    <submittedName>
        <fullName evidence="2">Putative secreted protein</fullName>
    </submittedName>
</protein>
<sequence length="122" mass="13649">MKKIKAHASLLICWLARLLASTRRAPLIETVIDAAPDSRDGRDSTIVRSWLWTAGERPSSRTLRHGQFTRPSPTTWRCVKNYRTKFLICASEMAAQGAVHLPLPESESREFASCAPDVAMEP</sequence>
<evidence type="ECO:0000313" key="2">
    <source>
        <dbReference type="EMBL" id="MXU91392.1"/>
    </source>
</evidence>
<feature type="chain" id="PRO_5025506558" evidence="1">
    <location>
        <begin position="25"/>
        <end position="122"/>
    </location>
</feature>
<proteinExistence type="predicted"/>
<reference evidence="2" key="1">
    <citation type="submission" date="2019-12" db="EMBL/GenBank/DDBJ databases">
        <title>An insight into the sialome of adult female Ixodes ricinus ticks feeding for 6 days.</title>
        <authorList>
            <person name="Perner J."/>
            <person name="Ribeiro J.M.C."/>
        </authorList>
    </citation>
    <scope>NUCLEOTIDE SEQUENCE</scope>
    <source>
        <strain evidence="2">Semi-engorged</strain>
        <tissue evidence="2">Salivary glands</tissue>
    </source>
</reference>
<organism evidence="2">
    <name type="scientific">Ixodes ricinus</name>
    <name type="common">Common tick</name>
    <name type="synonym">Acarus ricinus</name>
    <dbReference type="NCBI Taxonomy" id="34613"/>
    <lineage>
        <taxon>Eukaryota</taxon>
        <taxon>Metazoa</taxon>
        <taxon>Ecdysozoa</taxon>
        <taxon>Arthropoda</taxon>
        <taxon>Chelicerata</taxon>
        <taxon>Arachnida</taxon>
        <taxon>Acari</taxon>
        <taxon>Parasitiformes</taxon>
        <taxon>Ixodida</taxon>
        <taxon>Ixodoidea</taxon>
        <taxon>Ixodidae</taxon>
        <taxon>Ixodinae</taxon>
        <taxon>Ixodes</taxon>
    </lineage>
</organism>
<accession>A0A6B0UNV8</accession>
<dbReference type="AlphaFoldDB" id="A0A6B0UNV8"/>
<feature type="signal peptide" evidence="1">
    <location>
        <begin position="1"/>
        <end position="24"/>
    </location>
</feature>